<evidence type="ECO:0000313" key="2">
    <source>
        <dbReference type="EMBL" id="CEK88460.1"/>
    </source>
</evidence>
<feature type="transmembrane region" description="Helical" evidence="1">
    <location>
        <begin position="6"/>
        <end position="25"/>
    </location>
</feature>
<organism evidence="2">
    <name type="scientific">Arion vulgaris</name>
    <dbReference type="NCBI Taxonomy" id="1028688"/>
    <lineage>
        <taxon>Eukaryota</taxon>
        <taxon>Metazoa</taxon>
        <taxon>Spiralia</taxon>
        <taxon>Lophotrochozoa</taxon>
        <taxon>Mollusca</taxon>
        <taxon>Gastropoda</taxon>
        <taxon>Heterobranchia</taxon>
        <taxon>Euthyneura</taxon>
        <taxon>Panpulmonata</taxon>
        <taxon>Eupulmonata</taxon>
        <taxon>Stylommatophora</taxon>
        <taxon>Helicina</taxon>
        <taxon>Arionoidea</taxon>
        <taxon>Arionidae</taxon>
        <taxon>Arion</taxon>
    </lineage>
</organism>
<evidence type="ECO:0000256" key="1">
    <source>
        <dbReference type="SAM" id="Phobius"/>
    </source>
</evidence>
<proteinExistence type="predicted"/>
<keyword evidence="1" id="KW-1133">Transmembrane helix</keyword>
<name>A0A0B7B8T3_9EUPU</name>
<sequence length="138" mass="15860">TRDIIVVILLPLIIFIAVVFLILLVTRRYISIKLKNRETSCVQYTSQIGGQVRIDKENEIYDLPTYEDATDSQKGYEQPPSYVRLSGSRKKCDDMTYLKSEDTARVFSICEATILGHKPMIQQECLASVRQQYLHISL</sequence>
<keyword evidence="1" id="KW-0812">Transmembrane</keyword>
<keyword evidence="1" id="KW-0472">Membrane</keyword>
<dbReference type="EMBL" id="HACG01041595">
    <property type="protein sequence ID" value="CEK88460.1"/>
    <property type="molecule type" value="Transcribed_RNA"/>
</dbReference>
<protein>
    <submittedName>
        <fullName evidence="2">Uncharacterized protein</fullName>
    </submittedName>
</protein>
<accession>A0A0B7B8T3</accession>
<gene>
    <name evidence="2" type="primary">ORF165432</name>
</gene>
<reference evidence="2" key="1">
    <citation type="submission" date="2014-12" db="EMBL/GenBank/DDBJ databases">
        <title>Insight into the proteome of Arion vulgaris.</title>
        <authorList>
            <person name="Aradska J."/>
            <person name="Bulat T."/>
            <person name="Smidak R."/>
            <person name="Sarate P."/>
            <person name="Gangsoo J."/>
            <person name="Sialana F."/>
            <person name="Bilban M."/>
            <person name="Lubec G."/>
        </authorList>
    </citation>
    <scope>NUCLEOTIDE SEQUENCE</scope>
    <source>
        <tissue evidence="2">Skin</tissue>
    </source>
</reference>
<feature type="non-terminal residue" evidence="2">
    <location>
        <position position="1"/>
    </location>
</feature>
<dbReference type="AlphaFoldDB" id="A0A0B7B8T3"/>